<dbReference type="AlphaFoldDB" id="A0A2W5RB91"/>
<name>A0A2W5RB91_ANCNO</name>
<evidence type="ECO:0000313" key="7">
    <source>
        <dbReference type="Proteomes" id="UP000248887"/>
    </source>
</evidence>
<dbReference type="Gene3D" id="3.90.1720.10">
    <property type="entry name" value="endopeptidase domain like (from Nostoc punctiforme)"/>
    <property type="match status" value="1"/>
</dbReference>
<keyword evidence="2" id="KW-0645">Protease</keyword>
<dbReference type="SUPFAM" id="SSF50044">
    <property type="entry name" value="SH3-domain"/>
    <property type="match status" value="1"/>
</dbReference>
<dbReference type="InterPro" id="IPR041382">
    <property type="entry name" value="SH3_16"/>
</dbReference>
<evidence type="ECO:0000256" key="2">
    <source>
        <dbReference type="ARBA" id="ARBA00022670"/>
    </source>
</evidence>
<dbReference type="Pfam" id="PF00877">
    <property type="entry name" value="NLPC_P60"/>
    <property type="match status" value="1"/>
</dbReference>
<dbReference type="PANTHER" id="PTHR47053">
    <property type="entry name" value="MUREIN DD-ENDOPEPTIDASE MEPH-RELATED"/>
    <property type="match status" value="1"/>
</dbReference>
<feature type="domain" description="NlpC/P60" evidence="5">
    <location>
        <begin position="156"/>
        <end position="281"/>
    </location>
</feature>
<keyword evidence="3" id="KW-0378">Hydrolase</keyword>
<accession>A0A2W5RB91</accession>
<organism evidence="6 7">
    <name type="scientific">Ancylobacter novellus</name>
    <name type="common">Thiobacillus novellus</name>
    <dbReference type="NCBI Taxonomy" id="921"/>
    <lineage>
        <taxon>Bacteria</taxon>
        <taxon>Pseudomonadati</taxon>
        <taxon>Pseudomonadota</taxon>
        <taxon>Alphaproteobacteria</taxon>
        <taxon>Hyphomicrobiales</taxon>
        <taxon>Xanthobacteraceae</taxon>
        <taxon>Ancylobacter</taxon>
    </lineage>
</organism>
<dbReference type="CDD" id="cd00174">
    <property type="entry name" value="SH3"/>
    <property type="match status" value="1"/>
</dbReference>
<dbReference type="Gene3D" id="2.30.30.40">
    <property type="entry name" value="SH3 Domains"/>
    <property type="match status" value="1"/>
</dbReference>
<keyword evidence="4" id="KW-0788">Thiol protease</keyword>
<dbReference type="SUPFAM" id="SSF54001">
    <property type="entry name" value="Cysteine proteinases"/>
    <property type="match status" value="1"/>
</dbReference>
<evidence type="ECO:0000256" key="4">
    <source>
        <dbReference type="ARBA" id="ARBA00022807"/>
    </source>
</evidence>
<evidence type="ECO:0000256" key="3">
    <source>
        <dbReference type="ARBA" id="ARBA00022801"/>
    </source>
</evidence>
<protein>
    <submittedName>
        <fullName evidence="6">Peptidase P60</fullName>
    </submittedName>
</protein>
<reference evidence="6 7" key="1">
    <citation type="submission" date="2017-08" db="EMBL/GenBank/DDBJ databases">
        <title>Infants hospitalized years apart are colonized by the same room-sourced microbial strains.</title>
        <authorList>
            <person name="Brooks B."/>
            <person name="Olm M.R."/>
            <person name="Firek B.A."/>
            <person name="Baker R."/>
            <person name="Thomas B.C."/>
            <person name="Morowitz M.J."/>
            <person name="Banfield J.F."/>
        </authorList>
    </citation>
    <scope>NUCLEOTIDE SEQUENCE [LARGE SCALE GENOMIC DNA]</scope>
    <source>
        <strain evidence="6">S2_005_001_R2_27</strain>
    </source>
</reference>
<dbReference type="GO" id="GO:0006508">
    <property type="term" value="P:proteolysis"/>
    <property type="evidence" value="ECO:0007669"/>
    <property type="project" value="UniProtKB-KW"/>
</dbReference>
<dbReference type="EMBL" id="QFQD01000001">
    <property type="protein sequence ID" value="PZQ86044.1"/>
    <property type="molecule type" value="Genomic_DNA"/>
</dbReference>
<evidence type="ECO:0000256" key="1">
    <source>
        <dbReference type="ARBA" id="ARBA00007074"/>
    </source>
</evidence>
<dbReference type="InterPro" id="IPR000064">
    <property type="entry name" value="NLP_P60_dom"/>
</dbReference>
<dbReference type="GO" id="GO:0008234">
    <property type="term" value="F:cysteine-type peptidase activity"/>
    <property type="evidence" value="ECO:0007669"/>
    <property type="project" value="UniProtKB-KW"/>
</dbReference>
<dbReference type="InterPro" id="IPR036028">
    <property type="entry name" value="SH3-like_dom_sf"/>
</dbReference>
<sequence length="281" mass="29524">MHDPRLTPARPDLAAAKLRGIIDAPRFVEGQARRVVATSAPVRKEPSPEASLTSEALFGETVTVYETTEEGWAWGQLDADGYVGWLPAEALGAPGIPATHKVSALRTPVFPGPSIKLPPVELLSFGACVTIVETRERFAVTDGGGFIFGNHLAPVDSVEPDFVAVAARFLGAAYLWGGRSSLGLDCSGLVQVALAATGIKAPRDSDMQESALGAPVPFNGDISVLARGDLVFWPGHVGIIEDGETLLHATAAYMSVVREPLAAALARIEAASAPVRSVRRL</sequence>
<proteinExistence type="inferred from homology"/>
<dbReference type="InterPro" id="IPR038765">
    <property type="entry name" value="Papain-like_cys_pep_sf"/>
</dbReference>
<comment type="caution">
    <text evidence="6">The sequence shown here is derived from an EMBL/GenBank/DDBJ whole genome shotgun (WGS) entry which is preliminary data.</text>
</comment>
<dbReference type="PANTHER" id="PTHR47053:SF1">
    <property type="entry name" value="MUREIN DD-ENDOPEPTIDASE MEPH-RELATED"/>
    <property type="match status" value="1"/>
</dbReference>
<dbReference type="PROSITE" id="PS51935">
    <property type="entry name" value="NLPC_P60"/>
    <property type="match status" value="1"/>
</dbReference>
<dbReference type="Pfam" id="PF18348">
    <property type="entry name" value="SH3_16"/>
    <property type="match status" value="1"/>
</dbReference>
<gene>
    <name evidence="6" type="ORF">DI549_00515</name>
</gene>
<evidence type="ECO:0000313" key="6">
    <source>
        <dbReference type="EMBL" id="PZQ86044.1"/>
    </source>
</evidence>
<comment type="similarity">
    <text evidence="1">Belongs to the peptidase C40 family.</text>
</comment>
<evidence type="ECO:0000259" key="5">
    <source>
        <dbReference type="PROSITE" id="PS51935"/>
    </source>
</evidence>
<dbReference type="InterPro" id="IPR051202">
    <property type="entry name" value="Peptidase_C40"/>
</dbReference>
<dbReference type="Proteomes" id="UP000248887">
    <property type="component" value="Unassembled WGS sequence"/>
</dbReference>